<gene>
    <name evidence="9" type="ORF">QBC42DRAFT_219427</name>
</gene>
<protein>
    <submittedName>
        <fullName evidence="9">Integral membrane protein</fullName>
    </submittedName>
</protein>
<organism evidence="9 10">
    <name type="scientific">Cladorrhinum samala</name>
    <dbReference type="NCBI Taxonomy" id="585594"/>
    <lineage>
        <taxon>Eukaryota</taxon>
        <taxon>Fungi</taxon>
        <taxon>Dikarya</taxon>
        <taxon>Ascomycota</taxon>
        <taxon>Pezizomycotina</taxon>
        <taxon>Sordariomycetes</taxon>
        <taxon>Sordariomycetidae</taxon>
        <taxon>Sordariales</taxon>
        <taxon>Podosporaceae</taxon>
        <taxon>Cladorrhinum</taxon>
    </lineage>
</organism>
<feature type="transmembrane region" description="Helical" evidence="7">
    <location>
        <begin position="246"/>
        <end position="264"/>
    </location>
</feature>
<reference evidence="9" key="2">
    <citation type="submission" date="2023-06" db="EMBL/GenBank/DDBJ databases">
        <authorList>
            <consortium name="Lawrence Berkeley National Laboratory"/>
            <person name="Mondo S.J."/>
            <person name="Hensen N."/>
            <person name="Bonometti L."/>
            <person name="Westerberg I."/>
            <person name="Brannstrom I.O."/>
            <person name="Guillou S."/>
            <person name="Cros-Aarteil S."/>
            <person name="Calhoun S."/>
            <person name="Haridas S."/>
            <person name="Kuo A."/>
            <person name="Pangilinan J."/>
            <person name="Riley R."/>
            <person name="Labutti K."/>
            <person name="Andreopoulos B."/>
            <person name="Lipzen A."/>
            <person name="Chen C."/>
            <person name="Yanf M."/>
            <person name="Daum C."/>
            <person name="Ng V."/>
            <person name="Clum A."/>
            <person name="Steindorff A."/>
            <person name="Ohm R."/>
            <person name="Martin F."/>
            <person name="Silar P."/>
            <person name="Natvig D."/>
            <person name="Lalanne C."/>
            <person name="Gautier V."/>
            <person name="Ament-Velasquez S.L."/>
            <person name="Kruys A."/>
            <person name="Hutchinson M.I."/>
            <person name="Powell A.J."/>
            <person name="Barry K."/>
            <person name="Miller A.N."/>
            <person name="Grigoriev I.V."/>
            <person name="Debuchy R."/>
            <person name="Gladieux P."/>
            <person name="Thoren M.H."/>
            <person name="Johannesson H."/>
        </authorList>
    </citation>
    <scope>NUCLEOTIDE SEQUENCE</scope>
    <source>
        <strain evidence="9">PSN324</strain>
    </source>
</reference>
<evidence type="ECO:0000256" key="7">
    <source>
        <dbReference type="SAM" id="Phobius"/>
    </source>
</evidence>
<name>A0AAV9HZC8_9PEZI</name>
<dbReference type="AlphaFoldDB" id="A0AAV9HZC8"/>
<evidence type="ECO:0000256" key="2">
    <source>
        <dbReference type="ARBA" id="ARBA00022692"/>
    </source>
</evidence>
<dbReference type="InterPro" id="IPR049326">
    <property type="entry name" value="Rhodopsin_dom_fungi"/>
</dbReference>
<reference evidence="9" key="1">
    <citation type="journal article" date="2023" name="Mol. Phylogenet. Evol.">
        <title>Genome-scale phylogeny and comparative genomics of the fungal order Sordariales.</title>
        <authorList>
            <person name="Hensen N."/>
            <person name="Bonometti L."/>
            <person name="Westerberg I."/>
            <person name="Brannstrom I.O."/>
            <person name="Guillou S."/>
            <person name="Cros-Aarteil S."/>
            <person name="Calhoun S."/>
            <person name="Haridas S."/>
            <person name="Kuo A."/>
            <person name="Mondo S."/>
            <person name="Pangilinan J."/>
            <person name="Riley R."/>
            <person name="LaButti K."/>
            <person name="Andreopoulos B."/>
            <person name="Lipzen A."/>
            <person name="Chen C."/>
            <person name="Yan M."/>
            <person name="Daum C."/>
            <person name="Ng V."/>
            <person name="Clum A."/>
            <person name="Steindorff A."/>
            <person name="Ohm R.A."/>
            <person name="Martin F."/>
            <person name="Silar P."/>
            <person name="Natvig D.O."/>
            <person name="Lalanne C."/>
            <person name="Gautier V."/>
            <person name="Ament-Velasquez S.L."/>
            <person name="Kruys A."/>
            <person name="Hutchinson M.I."/>
            <person name="Powell A.J."/>
            <person name="Barry K."/>
            <person name="Miller A.N."/>
            <person name="Grigoriev I.V."/>
            <person name="Debuchy R."/>
            <person name="Gladieux P."/>
            <person name="Hiltunen Thoren M."/>
            <person name="Johannesson H."/>
        </authorList>
    </citation>
    <scope>NUCLEOTIDE SEQUENCE</scope>
    <source>
        <strain evidence="9">PSN324</strain>
    </source>
</reference>
<comment type="similarity">
    <text evidence="5">Belongs to the SAT4 family.</text>
</comment>
<dbReference type="Pfam" id="PF20684">
    <property type="entry name" value="Fung_rhodopsin"/>
    <property type="match status" value="1"/>
</dbReference>
<feature type="transmembrane region" description="Helical" evidence="7">
    <location>
        <begin position="12"/>
        <end position="32"/>
    </location>
</feature>
<evidence type="ECO:0000256" key="5">
    <source>
        <dbReference type="ARBA" id="ARBA00038359"/>
    </source>
</evidence>
<feature type="transmembrane region" description="Helical" evidence="7">
    <location>
        <begin position="95"/>
        <end position="117"/>
    </location>
</feature>
<keyword evidence="3 7" id="KW-1133">Transmembrane helix</keyword>
<feature type="transmembrane region" description="Helical" evidence="7">
    <location>
        <begin position="129"/>
        <end position="149"/>
    </location>
</feature>
<feature type="transmembrane region" description="Helical" evidence="7">
    <location>
        <begin position="173"/>
        <end position="194"/>
    </location>
</feature>
<evidence type="ECO:0000313" key="10">
    <source>
        <dbReference type="Proteomes" id="UP001321749"/>
    </source>
</evidence>
<dbReference type="PANTHER" id="PTHR33048:SF55">
    <property type="entry name" value="INTEGRAL MEMBRANE PROTEIN"/>
    <property type="match status" value="1"/>
</dbReference>
<feature type="region of interest" description="Disordered" evidence="6">
    <location>
        <begin position="424"/>
        <end position="443"/>
    </location>
</feature>
<feature type="transmembrane region" description="Helical" evidence="7">
    <location>
        <begin position="53"/>
        <end position="75"/>
    </location>
</feature>
<comment type="caution">
    <text evidence="9">The sequence shown here is derived from an EMBL/GenBank/DDBJ whole genome shotgun (WGS) entry which is preliminary data.</text>
</comment>
<dbReference type="EMBL" id="MU864942">
    <property type="protein sequence ID" value="KAK4465106.1"/>
    <property type="molecule type" value="Genomic_DNA"/>
</dbReference>
<comment type="subcellular location">
    <subcellularLocation>
        <location evidence="1">Membrane</location>
        <topology evidence="1">Multi-pass membrane protein</topology>
    </subcellularLocation>
</comment>
<evidence type="ECO:0000256" key="6">
    <source>
        <dbReference type="SAM" id="MobiDB-lite"/>
    </source>
</evidence>
<dbReference type="PANTHER" id="PTHR33048">
    <property type="entry name" value="PTH11-LIKE INTEGRAL MEMBRANE PROTEIN (AFU_ORTHOLOGUE AFUA_5G11245)"/>
    <property type="match status" value="1"/>
</dbReference>
<accession>A0AAV9HZC8</accession>
<feature type="domain" description="Rhodopsin" evidence="8">
    <location>
        <begin position="32"/>
        <end position="268"/>
    </location>
</feature>
<feature type="transmembrane region" description="Helical" evidence="7">
    <location>
        <begin position="206"/>
        <end position="226"/>
    </location>
</feature>
<evidence type="ECO:0000259" key="8">
    <source>
        <dbReference type="Pfam" id="PF20684"/>
    </source>
</evidence>
<keyword evidence="10" id="KW-1185">Reference proteome</keyword>
<evidence type="ECO:0000313" key="9">
    <source>
        <dbReference type="EMBL" id="KAK4465106.1"/>
    </source>
</evidence>
<dbReference type="InterPro" id="IPR052337">
    <property type="entry name" value="SAT4-like"/>
</dbReference>
<dbReference type="Proteomes" id="UP001321749">
    <property type="component" value="Unassembled WGS sequence"/>
</dbReference>
<evidence type="ECO:0000256" key="3">
    <source>
        <dbReference type="ARBA" id="ARBA00022989"/>
    </source>
</evidence>
<keyword evidence="2 7" id="KW-0812">Transmembrane</keyword>
<dbReference type="GO" id="GO:0016020">
    <property type="term" value="C:membrane"/>
    <property type="evidence" value="ECO:0007669"/>
    <property type="project" value="UniProtKB-SubCell"/>
</dbReference>
<proteinExistence type="inferred from homology"/>
<sequence length="443" mass="48889">MASVILLDDSRSYQIEVPCIVFFILTPSFVALRLWARAKLRGWQGIGLDDWSIVASSIFATIVSGLMMGSCAYGFGQHMASLRRPNKLMTLKLFYVAQAFYKLSINMTKLSILLLYLRIFPSRWFRISCHLLIGVILTYMIATTAASIWQCTPVPRAWDKSISGTCISITANWYSNAAFSIVTDVIILALPMYPIFTSKLPKSQKLALMAVFALGLFTTITSILRMQTLSFSSKSPDITYDIDSSVWTMIEIHLAIICACLPMFRLPLAYILPSYFSESASPASSDDINNNHHHHHHHRRQSRSAACSSCYPASCNRKSKRIAICPLVNGSSSSTKDLELQVSHHHDHQHDDDDDDDVGITGRGCTPAASASLRTQSMEEGEDHHPGTRVVLASSPLPPRGSAWSSDGKVVMAGEQEVKRNVGVELAQVSPGPPPPRSLSFHS</sequence>
<evidence type="ECO:0000256" key="1">
    <source>
        <dbReference type="ARBA" id="ARBA00004141"/>
    </source>
</evidence>
<keyword evidence="4 7" id="KW-0472">Membrane</keyword>
<evidence type="ECO:0000256" key="4">
    <source>
        <dbReference type="ARBA" id="ARBA00023136"/>
    </source>
</evidence>
<feature type="compositionally biased region" description="Basic and acidic residues" evidence="6">
    <location>
        <begin position="336"/>
        <end position="351"/>
    </location>
</feature>
<feature type="region of interest" description="Disordered" evidence="6">
    <location>
        <begin position="336"/>
        <end position="407"/>
    </location>
</feature>